<keyword evidence="15 20" id="KW-0440">LIM domain</keyword>
<dbReference type="GO" id="GO:0005819">
    <property type="term" value="C:spindle"/>
    <property type="evidence" value="ECO:0007669"/>
    <property type="project" value="UniProtKB-SubCell"/>
</dbReference>
<keyword evidence="14 21" id="KW-0067">ATP-binding</keyword>
<evidence type="ECO:0000256" key="18">
    <source>
        <dbReference type="ARBA" id="ARBA00048659"/>
    </source>
</evidence>
<evidence type="ECO:0000256" key="15">
    <source>
        <dbReference type="ARBA" id="ARBA00023038"/>
    </source>
</evidence>
<dbReference type="PROSITE" id="PS50023">
    <property type="entry name" value="LIM_DOMAIN_2"/>
    <property type="match status" value="1"/>
</dbReference>
<dbReference type="CTD" id="108705108"/>
<dbReference type="PROSITE" id="PS00478">
    <property type="entry name" value="LIM_DOMAIN_1"/>
    <property type="match status" value="1"/>
</dbReference>
<dbReference type="GO" id="GO:0005634">
    <property type="term" value="C:nucleus"/>
    <property type="evidence" value="ECO:0000318"/>
    <property type="project" value="GO_Central"/>
</dbReference>
<feature type="compositionally biased region" description="Polar residues" evidence="22">
    <location>
        <begin position="240"/>
        <end position="252"/>
    </location>
</feature>
<dbReference type="InterPro" id="IPR001781">
    <property type="entry name" value="Znf_LIM"/>
</dbReference>
<dbReference type="CDD" id="cd09365">
    <property type="entry name" value="LIM2_LIMK"/>
    <property type="match status" value="1"/>
</dbReference>
<evidence type="ECO:0000256" key="7">
    <source>
        <dbReference type="ARBA" id="ARBA00022553"/>
    </source>
</evidence>
<evidence type="ECO:0000256" key="21">
    <source>
        <dbReference type="PROSITE-ProRule" id="PRU10141"/>
    </source>
</evidence>
<keyword evidence="12 27" id="KW-0418">Kinase</keyword>
<dbReference type="GO" id="GO:0046872">
    <property type="term" value="F:metal ion binding"/>
    <property type="evidence" value="ECO:0007669"/>
    <property type="project" value="UniProtKB-KW"/>
</dbReference>
<dbReference type="GO" id="GO:0005813">
    <property type="term" value="C:centrosome"/>
    <property type="evidence" value="ECO:0007669"/>
    <property type="project" value="UniProtKB-SubCell"/>
</dbReference>
<evidence type="ECO:0000259" key="24">
    <source>
        <dbReference type="PROSITE" id="PS50023"/>
    </source>
</evidence>
<evidence type="ECO:0000256" key="5">
    <source>
        <dbReference type="ARBA" id="ARBA00022490"/>
    </source>
</evidence>
<dbReference type="Pfam" id="PF00412">
    <property type="entry name" value="LIM"/>
    <property type="match status" value="1"/>
</dbReference>
<dbReference type="GO" id="GO:0004674">
    <property type="term" value="F:protein serine/threonine kinase activity"/>
    <property type="evidence" value="ECO:0000318"/>
    <property type="project" value="GO_Central"/>
</dbReference>
<dbReference type="GeneID" id="108705108"/>
<keyword evidence="26" id="KW-1185">Reference proteome</keyword>
<dbReference type="InterPro" id="IPR011009">
    <property type="entry name" value="Kinase-like_dom_sf"/>
</dbReference>
<comment type="similarity">
    <text evidence="3">Belongs to the protein kinase superfamily. TKL Ser/Thr protein kinase family.</text>
</comment>
<accession>A0A8J0U6S0</accession>
<dbReference type="EC" id="2.7.11.1" evidence="4"/>
<evidence type="ECO:0000256" key="17">
    <source>
        <dbReference type="ARBA" id="ARBA00040666"/>
    </source>
</evidence>
<evidence type="ECO:0000256" key="4">
    <source>
        <dbReference type="ARBA" id="ARBA00012513"/>
    </source>
</evidence>
<protein>
    <recommendedName>
        <fullName evidence="17">LIM domain kinase 2</fullName>
        <ecNumber evidence="4">2.7.11.1</ecNumber>
    </recommendedName>
</protein>
<proteinExistence type="inferred from homology"/>
<dbReference type="FunFam" id="1.10.510.10:FF:000197">
    <property type="entry name" value="LIM domain kinase 2 isoform X1"/>
    <property type="match status" value="1"/>
</dbReference>
<evidence type="ECO:0000256" key="20">
    <source>
        <dbReference type="PROSITE-ProRule" id="PRU00125"/>
    </source>
</evidence>
<dbReference type="InterPro" id="IPR017441">
    <property type="entry name" value="Protein_kinase_ATP_BS"/>
</dbReference>
<keyword evidence="10" id="KW-0677">Repeat</keyword>
<dbReference type="SUPFAM" id="SSF56112">
    <property type="entry name" value="Protein kinase-like (PK-like)"/>
    <property type="match status" value="1"/>
</dbReference>
<keyword evidence="16" id="KW-0206">Cytoskeleton</keyword>
<keyword evidence="9 20" id="KW-0479">Metal-binding</keyword>
<dbReference type="Gene3D" id="2.10.110.10">
    <property type="entry name" value="Cysteine Rich Protein"/>
    <property type="match status" value="1"/>
</dbReference>
<evidence type="ECO:0000256" key="11">
    <source>
        <dbReference type="ARBA" id="ARBA00022741"/>
    </source>
</evidence>
<evidence type="ECO:0000259" key="23">
    <source>
        <dbReference type="PROSITE" id="PS50011"/>
    </source>
</evidence>
<dbReference type="PROSITE" id="PS50106">
    <property type="entry name" value="PDZ"/>
    <property type="match status" value="1"/>
</dbReference>
<feature type="region of interest" description="Disordered" evidence="22">
    <location>
        <begin position="224"/>
        <end position="278"/>
    </location>
</feature>
<reference evidence="27" key="1">
    <citation type="submission" date="2025-08" db="UniProtKB">
        <authorList>
            <consortium name="RefSeq"/>
        </authorList>
    </citation>
    <scope>IDENTIFICATION</scope>
    <source>
        <strain evidence="27">J_2021</strain>
        <tissue evidence="27">Erythrocytes</tissue>
    </source>
</reference>
<keyword evidence="5" id="KW-0963">Cytoplasm</keyword>
<dbReference type="Gene3D" id="1.10.510.10">
    <property type="entry name" value="Transferase(Phosphotransferase) domain 1"/>
    <property type="match status" value="1"/>
</dbReference>
<feature type="non-terminal residue" evidence="27">
    <location>
        <position position="1"/>
    </location>
</feature>
<dbReference type="SUPFAM" id="SSF57716">
    <property type="entry name" value="Glucocorticoid receptor-like (DNA-binding domain)"/>
    <property type="match status" value="1"/>
</dbReference>
<comment type="subcellular location">
    <subcellularLocation>
        <location evidence="2">Cytoplasm</location>
        <location evidence="2">Cytoskeleton</location>
        <location evidence="2">Microtubule organizing center</location>
        <location evidence="2">Centrosome</location>
    </subcellularLocation>
    <subcellularLocation>
        <location evidence="1">Cytoplasm</location>
        <location evidence="1">Cytoskeleton</location>
        <location evidence="1">Spindle</location>
    </subcellularLocation>
</comment>
<dbReference type="CDD" id="cd14222">
    <property type="entry name" value="STKc_LIMK2"/>
    <property type="match status" value="1"/>
</dbReference>
<dbReference type="PROSITE" id="PS00107">
    <property type="entry name" value="PROTEIN_KINASE_ATP"/>
    <property type="match status" value="1"/>
</dbReference>
<dbReference type="InterPro" id="IPR036034">
    <property type="entry name" value="PDZ_sf"/>
</dbReference>
<dbReference type="InterPro" id="IPR050940">
    <property type="entry name" value="Actin_reg-Ser/Thr_kinase"/>
</dbReference>
<evidence type="ECO:0000313" key="26">
    <source>
        <dbReference type="Proteomes" id="UP000186698"/>
    </source>
</evidence>
<dbReference type="RefSeq" id="XP_018097408.2">
    <property type="nucleotide sequence ID" value="XM_018241919.2"/>
</dbReference>
<evidence type="ECO:0000256" key="8">
    <source>
        <dbReference type="ARBA" id="ARBA00022679"/>
    </source>
</evidence>
<name>A0A8J0U6S0_XENLA</name>
<gene>
    <name evidence="27" type="primary">limk2.S</name>
</gene>
<keyword evidence="7" id="KW-0597">Phosphoprotein</keyword>
<dbReference type="OrthoDB" id="20134at2759"/>
<evidence type="ECO:0000256" key="14">
    <source>
        <dbReference type="ARBA" id="ARBA00022840"/>
    </source>
</evidence>
<evidence type="ECO:0000313" key="27">
    <source>
        <dbReference type="RefSeq" id="XP_018097408.2"/>
    </source>
</evidence>
<dbReference type="InterPro" id="IPR001245">
    <property type="entry name" value="Ser-Thr/Tyr_kinase_cat_dom"/>
</dbReference>
<evidence type="ECO:0000256" key="6">
    <source>
        <dbReference type="ARBA" id="ARBA00022527"/>
    </source>
</evidence>
<dbReference type="Gene3D" id="3.30.200.20">
    <property type="entry name" value="Phosphorylase Kinase, domain 1"/>
    <property type="match status" value="1"/>
</dbReference>
<dbReference type="Pfam" id="PF07714">
    <property type="entry name" value="PK_Tyr_Ser-Thr"/>
    <property type="match status" value="1"/>
</dbReference>
<evidence type="ECO:0000256" key="10">
    <source>
        <dbReference type="ARBA" id="ARBA00022737"/>
    </source>
</evidence>
<dbReference type="InterPro" id="IPR000719">
    <property type="entry name" value="Prot_kinase_dom"/>
</dbReference>
<keyword evidence="6" id="KW-0723">Serine/threonine-protein kinase</keyword>
<evidence type="ECO:0000256" key="13">
    <source>
        <dbReference type="ARBA" id="ARBA00022833"/>
    </source>
</evidence>
<dbReference type="FunFam" id="3.30.200.20:FF:000038">
    <property type="entry name" value="LIM domain kinase 2"/>
    <property type="match status" value="1"/>
</dbReference>
<evidence type="ECO:0000256" key="22">
    <source>
        <dbReference type="SAM" id="MobiDB-lite"/>
    </source>
</evidence>
<evidence type="ECO:0000256" key="9">
    <source>
        <dbReference type="ARBA" id="ARBA00022723"/>
    </source>
</evidence>
<dbReference type="PANTHER" id="PTHR46485:SF1">
    <property type="entry name" value="LIM DOMAIN KINASE 2"/>
    <property type="match status" value="1"/>
</dbReference>
<dbReference type="GO" id="GO:0005524">
    <property type="term" value="F:ATP binding"/>
    <property type="evidence" value="ECO:0007669"/>
    <property type="project" value="UniProtKB-UniRule"/>
</dbReference>
<comment type="catalytic activity">
    <reaction evidence="18">
        <text>L-threonyl-[protein] + ATP = O-phospho-L-threonyl-[protein] + ADP + H(+)</text>
        <dbReference type="Rhea" id="RHEA:46608"/>
        <dbReference type="Rhea" id="RHEA-COMP:11060"/>
        <dbReference type="Rhea" id="RHEA-COMP:11605"/>
        <dbReference type="ChEBI" id="CHEBI:15378"/>
        <dbReference type="ChEBI" id="CHEBI:30013"/>
        <dbReference type="ChEBI" id="CHEBI:30616"/>
        <dbReference type="ChEBI" id="CHEBI:61977"/>
        <dbReference type="ChEBI" id="CHEBI:456216"/>
        <dbReference type="EC" id="2.7.11.1"/>
    </reaction>
    <physiologicalReaction direction="left-to-right" evidence="18">
        <dbReference type="Rhea" id="RHEA:46609"/>
    </physiologicalReaction>
</comment>
<feature type="domain" description="PDZ" evidence="25">
    <location>
        <begin position="151"/>
        <end position="225"/>
    </location>
</feature>
<dbReference type="Pfam" id="PF00595">
    <property type="entry name" value="PDZ"/>
    <property type="match status" value="1"/>
</dbReference>
<sequence>RHPRRLIYWELAATLGSRLELHEDNRANGASDGTFVRKRTFTQDIQMRASDSRDGLSPKVLSPADTWTEQCLSCSLRLTGPAMVVSHYKFHPECFSCSGCKAMIGEGESFSLVQGTALYCGPCQKLLLLQPKFEGLCSESAKEQDPHMLTLLRFPPQAGGNRGFSVSAENMQVTQVSAENRNLLYQGDRILEINGSPVGTLSSNEADDLLCSTNQTLQLLVEHNPPSNLPVDNAPPKSPSFRSTEGKGSTEGTMKRSSIRRSNSNTRSPGTCCPKDPRSVSRSESLRCGVGGVQQIFRPCELLHGEELGKGFFGRAIKVTHRATGRVMVMKELIQFDEQTQKSFLTEVKVMRSLDHPNVLRFIGVLYKDSRLNLLTEFIECGTLKDYLRADYCPWQQKVSFAKDIACGMAYLHSMSIIHRDLNSHNCLIKLDGTAVVADFGLSRLIVEEKLLSPPERPPTKKRTLGKNNRKKRYTVVGNPYWMAPEMLNGKDYDETVDIFSFGIVLCEIIGQVYADPDCLPRTLDFGLNVRLFWEKFVPKDCPPGFFPLATACCHLEPDRRPDFPHLHDALTALSLFVGELGIPLPSELEYMEHSVQLQYGLTRECSKLEEGASE</sequence>
<evidence type="ECO:0000256" key="1">
    <source>
        <dbReference type="ARBA" id="ARBA00004186"/>
    </source>
</evidence>
<dbReference type="Proteomes" id="UP000186698">
    <property type="component" value="Chromosome 1S"/>
</dbReference>
<dbReference type="KEGG" id="xla:108705108"/>
<dbReference type="AlphaFoldDB" id="A0A8J0U6S0"/>
<dbReference type="FunFam" id="2.10.110.10:FF:000173">
    <property type="entry name" value="XLIM-Kinases2"/>
    <property type="match status" value="1"/>
</dbReference>
<feature type="domain" description="LIM zinc-binding" evidence="24">
    <location>
        <begin position="69"/>
        <end position="130"/>
    </location>
</feature>
<dbReference type="InterPro" id="IPR001478">
    <property type="entry name" value="PDZ"/>
</dbReference>
<evidence type="ECO:0000256" key="12">
    <source>
        <dbReference type="ARBA" id="ARBA00022777"/>
    </source>
</evidence>
<dbReference type="GO" id="GO:0030036">
    <property type="term" value="P:actin cytoskeleton organization"/>
    <property type="evidence" value="ECO:0000318"/>
    <property type="project" value="GO_Central"/>
</dbReference>
<evidence type="ECO:0000256" key="2">
    <source>
        <dbReference type="ARBA" id="ARBA00004300"/>
    </source>
</evidence>
<evidence type="ECO:0000256" key="16">
    <source>
        <dbReference type="ARBA" id="ARBA00023212"/>
    </source>
</evidence>
<evidence type="ECO:0000256" key="3">
    <source>
        <dbReference type="ARBA" id="ARBA00005843"/>
    </source>
</evidence>
<keyword evidence="8" id="KW-0808">Transferase</keyword>
<dbReference type="PANTHER" id="PTHR46485">
    <property type="entry name" value="LIM DOMAIN KINASE 1"/>
    <property type="match status" value="1"/>
</dbReference>
<dbReference type="SUPFAM" id="SSF50156">
    <property type="entry name" value="PDZ domain-like"/>
    <property type="match status" value="1"/>
</dbReference>
<keyword evidence="13 20" id="KW-0862">Zinc</keyword>
<evidence type="ECO:0000256" key="19">
    <source>
        <dbReference type="ARBA" id="ARBA00048977"/>
    </source>
</evidence>
<dbReference type="GO" id="GO:0005737">
    <property type="term" value="C:cytoplasm"/>
    <property type="evidence" value="ECO:0000318"/>
    <property type="project" value="GO_Central"/>
</dbReference>
<dbReference type="SMART" id="SM00132">
    <property type="entry name" value="LIM"/>
    <property type="match status" value="1"/>
</dbReference>
<keyword evidence="11 21" id="KW-0547">Nucleotide-binding</keyword>
<organism evidence="26 27">
    <name type="scientific">Xenopus laevis</name>
    <name type="common">African clawed frog</name>
    <dbReference type="NCBI Taxonomy" id="8355"/>
    <lineage>
        <taxon>Eukaryota</taxon>
        <taxon>Metazoa</taxon>
        <taxon>Chordata</taxon>
        <taxon>Craniata</taxon>
        <taxon>Vertebrata</taxon>
        <taxon>Euteleostomi</taxon>
        <taxon>Amphibia</taxon>
        <taxon>Batrachia</taxon>
        <taxon>Anura</taxon>
        <taxon>Pipoidea</taxon>
        <taxon>Pipidae</taxon>
        <taxon>Xenopodinae</taxon>
        <taxon>Xenopus</taxon>
        <taxon>Xenopus</taxon>
    </lineage>
</organism>
<evidence type="ECO:0000259" key="25">
    <source>
        <dbReference type="PROSITE" id="PS50106"/>
    </source>
</evidence>
<comment type="catalytic activity">
    <reaction evidence="19">
        <text>L-seryl-[protein] + ATP = O-phospho-L-seryl-[protein] + ADP + H(+)</text>
        <dbReference type="Rhea" id="RHEA:17989"/>
        <dbReference type="Rhea" id="RHEA-COMP:9863"/>
        <dbReference type="Rhea" id="RHEA-COMP:11604"/>
        <dbReference type="ChEBI" id="CHEBI:15378"/>
        <dbReference type="ChEBI" id="CHEBI:29999"/>
        <dbReference type="ChEBI" id="CHEBI:30616"/>
        <dbReference type="ChEBI" id="CHEBI:83421"/>
        <dbReference type="ChEBI" id="CHEBI:456216"/>
        <dbReference type="EC" id="2.7.11.1"/>
    </reaction>
    <physiologicalReaction direction="left-to-right" evidence="19">
        <dbReference type="Rhea" id="RHEA:17990"/>
    </physiologicalReaction>
</comment>
<dbReference type="Gene3D" id="2.30.42.10">
    <property type="match status" value="1"/>
</dbReference>
<feature type="domain" description="Protein kinase" evidence="23">
    <location>
        <begin position="302"/>
        <end position="571"/>
    </location>
</feature>
<feature type="binding site" evidence="21">
    <location>
        <position position="331"/>
    </location>
    <ligand>
        <name>ATP</name>
        <dbReference type="ChEBI" id="CHEBI:30616"/>
    </ligand>
</feature>
<dbReference type="PROSITE" id="PS50011">
    <property type="entry name" value="PROTEIN_KINASE_DOM"/>
    <property type="match status" value="1"/>
</dbReference>